<reference evidence="3 4" key="1">
    <citation type="journal article" date="2010" name="Nature">
        <title>The Ectocarpus genome and the independent evolution of multicellularity in brown algae.</title>
        <authorList>
            <person name="Cock J.M."/>
            <person name="Sterck L."/>
            <person name="Rouze P."/>
            <person name="Scornet D."/>
            <person name="Allen A.E."/>
            <person name="Amoutzias G."/>
            <person name="Anthouard V."/>
            <person name="Artiguenave F."/>
            <person name="Aury J.M."/>
            <person name="Badger J.H."/>
            <person name="Beszteri B."/>
            <person name="Billiau K."/>
            <person name="Bonnet E."/>
            <person name="Bothwell J.H."/>
            <person name="Bowler C."/>
            <person name="Boyen C."/>
            <person name="Brownlee C."/>
            <person name="Carrano C.J."/>
            <person name="Charrier B."/>
            <person name="Cho G.Y."/>
            <person name="Coelho S.M."/>
            <person name="Collen J."/>
            <person name="Corre E."/>
            <person name="Da Silva C."/>
            <person name="Delage L."/>
            <person name="Delaroque N."/>
            <person name="Dittami S.M."/>
            <person name="Doulbeau S."/>
            <person name="Elias M."/>
            <person name="Farnham G."/>
            <person name="Gachon C.M."/>
            <person name="Gschloessl B."/>
            <person name="Heesch S."/>
            <person name="Jabbari K."/>
            <person name="Jubin C."/>
            <person name="Kawai H."/>
            <person name="Kimura K."/>
            <person name="Kloareg B."/>
            <person name="Kupper F.C."/>
            <person name="Lang D."/>
            <person name="Le Bail A."/>
            <person name="Leblanc C."/>
            <person name="Lerouge P."/>
            <person name="Lohr M."/>
            <person name="Lopez P.J."/>
            <person name="Martens C."/>
            <person name="Maumus F."/>
            <person name="Michel G."/>
            <person name="Miranda-Saavedra D."/>
            <person name="Morales J."/>
            <person name="Moreau H."/>
            <person name="Motomura T."/>
            <person name="Nagasato C."/>
            <person name="Napoli C.A."/>
            <person name="Nelson D.R."/>
            <person name="Nyvall-Collen P."/>
            <person name="Peters A.F."/>
            <person name="Pommier C."/>
            <person name="Potin P."/>
            <person name="Poulain J."/>
            <person name="Quesneville H."/>
            <person name="Read B."/>
            <person name="Rensing S.A."/>
            <person name="Ritter A."/>
            <person name="Rousvoal S."/>
            <person name="Samanta M."/>
            <person name="Samson G."/>
            <person name="Schroeder D.C."/>
            <person name="Segurens B."/>
            <person name="Strittmatter M."/>
            <person name="Tonon T."/>
            <person name="Tregear J.W."/>
            <person name="Valentin K."/>
            <person name="von Dassow P."/>
            <person name="Yamagishi T."/>
            <person name="Van de Peer Y."/>
            <person name="Wincker P."/>
        </authorList>
    </citation>
    <scope>NUCLEOTIDE SEQUENCE [LARGE SCALE GENOMIC DNA]</scope>
    <source>
        <strain evidence="4">Ec32 / CCAP1310/4</strain>
    </source>
</reference>
<evidence type="ECO:0000256" key="2">
    <source>
        <dbReference type="SAM" id="MobiDB-lite"/>
    </source>
</evidence>
<dbReference type="Proteomes" id="UP000002630">
    <property type="component" value="Linkage Group LG02"/>
</dbReference>
<feature type="compositionally biased region" description="Low complexity" evidence="2">
    <location>
        <begin position="165"/>
        <end position="176"/>
    </location>
</feature>
<feature type="compositionally biased region" description="Basic and acidic residues" evidence="2">
    <location>
        <begin position="347"/>
        <end position="362"/>
    </location>
</feature>
<dbReference type="eggNOG" id="ENOG502S85D">
    <property type="taxonomic scope" value="Eukaryota"/>
</dbReference>
<name>D7FVY0_ECTSI</name>
<dbReference type="EMBL" id="FN649727">
    <property type="protein sequence ID" value="CBJ25500.1"/>
    <property type="molecule type" value="Genomic_DNA"/>
</dbReference>
<dbReference type="PANTHER" id="PTHR15885">
    <property type="entry name" value="COILED-COIL DOMAIN-CONTAINING PROTEIN 174"/>
    <property type="match status" value="1"/>
</dbReference>
<keyword evidence="4" id="KW-1185">Reference proteome</keyword>
<feature type="compositionally biased region" description="Basic and acidic residues" evidence="2">
    <location>
        <begin position="429"/>
        <end position="457"/>
    </location>
</feature>
<dbReference type="EMBL" id="FN648486">
    <property type="protein sequence ID" value="CBJ25500.1"/>
    <property type="molecule type" value="Genomic_DNA"/>
</dbReference>
<feature type="compositionally biased region" description="Basic and acidic residues" evidence="2">
    <location>
        <begin position="256"/>
        <end position="268"/>
    </location>
</feature>
<feature type="compositionally biased region" description="Basic and acidic residues" evidence="2">
    <location>
        <begin position="371"/>
        <end position="385"/>
    </location>
</feature>
<feature type="compositionally biased region" description="Acidic residues" evidence="2">
    <location>
        <begin position="205"/>
        <end position="217"/>
    </location>
</feature>
<evidence type="ECO:0000313" key="4">
    <source>
        <dbReference type="Proteomes" id="UP000002630"/>
    </source>
</evidence>
<dbReference type="OrthoDB" id="333551at2759"/>
<proteinExistence type="predicted"/>
<protein>
    <submittedName>
        <fullName evidence="3">Uncharacterized protein</fullName>
    </submittedName>
</protein>
<feature type="compositionally biased region" description="Polar residues" evidence="2">
    <location>
        <begin position="390"/>
        <end position="404"/>
    </location>
</feature>
<dbReference type="PANTHER" id="PTHR15885:SF1">
    <property type="entry name" value="COILED-COIL DOMAIN-CONTAINING PROTEIN 174"/>
    <property type="match status" value="1"/>
</dbReference>
<dbReference type="GO" id="GO:0005634">
    <property type="term" value="C:nucleus"/>
    <property type="evidence" value="ECO:0007669"/>
    <property type="project" value="TreeGrafter"/>
</dbReference>
<gene>
    <name evidence="3" type="ORF">Esi_0003_0101</name>
</gene>
<feature type="compositionally biased region" description="Basic and acidic residues" evidence="2">
    <location>
        <begin position="149"/>
        <end position="163"/>
    </location>
</feature>
<dbReference type="OMA" id="ENGCTLA"/>
<accession>D7FVY0</accession>
<feature type="region of interest" description="Disordered" evidence="2">
    <location>
        <begin position="147"/>
        <end position="457"/>
    </location>
</feature>
<feature type="region of interest" description="Disordered" evidence="2">
    <location>
        <begin position="39"/>
        <end position="118"/>
    </location>
</feature>
<organism evidence="3 4">
    <name type="scientific">Ectocarpus siliculosus</name>
    <name type="common">Brown alga</name>
    <name type="synonym">Conferva siliculosa</name>
    <dbReference type="NCBI Taxonomy" id="2880"/>
    <lineage>
        <taxon>Eukaryota</taxon>
        <taxon>Sar</taxon>
        <taxon>Stramenopiles</taxon>
        <taxon>Ochrophyta</taxon>
        <taxon>PX clade</taxon>
        <taxon>Phaeophyceae</taxon>
        <taxon>Ectocarpales</taxon>
        <taxon>Ectocarpaceae</taxon>
        <taxon>Ectocarpus</taxon>
    </lineage>
</organism>
<feature type="compositionally biased region" description="Basic and acidic residues" evidence="2">
    <location>
        <begin position="63"/>
        <end position="94"/>
    </location>
</feature>
<evidence type="ECO:0000313" key="3">
    <source>
        <dbReference type="EMBL" id="CBJ25500.1"/>
    </source>
</evidence>
<feature type="compositionally biased region" description="Gly residues" evidence="2">
    <location>
        <begin position="43"/>
        <end position="57"/>
    </location>
</feature>
<keyword evidence="1" id="KW-0175">Coiled coil</keyword>
<feature type="compositionally biased region" description="Basic residues" evidence="2">
    <location>
        <begin position="180"/>
        <end position="195"/>
    </location>
</feature>
<evidence type="ECO:0000256" key="1">
    <source>
        <dbReference type="ARBA" id="ARBA00023054"/>
    </source>
</evidence>
<feature type="compositionally biased region" description="Low complexity" evidence="2">
    <location>
        <begin position="304"/>
        <end position="343"/>
    </location>
</feature>
<dbReference type="InParanoid" id="D7FVY0"/>
<sequence>MSFGFLTESALLPAKSKPIKVDGRSLVDLKAIVYAKEQKAKLEGGGGSGSASGGLRGLRGKRSSGDRDGGARKDPFARSNRGVEDRSQRDEIERVTASTKRKAGQRVMAAKSSLYEKLAKGEIGGATRAGSLVDFSRKTGDDLALLEAKAVEPRKLRHKDDGKPGSSASEAGDSRSSGGGKKRQRSSGGRSKKRGGGSGSRSDSGEEDTGDDDDDFYDGGGGGYGGEVEIVDEFGRHRTVTRGGREHREHLKARKRAAEIESERREFEQNAAAAAPSSSSSQANFDDRYSYRGNTGAAPPPPGFSSSSSSTTAGRFGSSSSPAAPAATSDDGPTAGGWAWSSGAGRGADEGDFETREGEERRAKKGMAELLGREAGGKGDDDAGAKIRSQWEQTLSGDQKTYLRQVQEETEAARRQTMAKAKAGGGQTGREKQRAERKELLRRKQEARAARLRGESA</sequence>
<feature type="compositionally biased region" description="Low complexity" evidence="2">
    <location>
        <begin position="271"/>
        <end position="281"/>
    </location>
</feature>
<dbReference type="AlphaFoldDB" id="D7FVY0"/>
<dbReference type="InterPro" id="IPR025066">
    <property type="entry name" value="CCDC174-like"/>
</dbReference>